<keyword evidence="9" id="KW-1185">Reference proteome</keyword>
<evidence type="ECO:0000256" key="3">
    <source>
        <dbReference type="ARBA" id="ARBA00022448"/>
    </source>
</evidence>
<evidence type="ECO:0000256" key="6">
    <source>
        <dbReference type="SAM" id="SignalP"/>
    </source>
</evidence>
<gene>
    <name evidence="8" type="ORF">QOZ95_003201</name>
</gene>
<keyword evidence="4 6" id="KW-0732">Signal</keyword>
<comment type="subcellular location">
    <subcellularLocation>
        <location evidence="1">Cell envelope</location>
    </subcellularLocation>
</comment>
<feature type="domain" description="Fe/B12 periplasmic-binding" evidence="7">
    <location>
        <begin position="64"/>
        <end position="138"/>
    </location>
</feature>
<comment type="similarity">
    <text evidence="2">Belongs to the bacterial solute-binding protein 8 family.</text>
</comment>
<protein>
    <submittedName>
        <fullName evidence="8">ABC-type Fe3+-hydroxamate transport system substrate-binding protein</fullName>
    </submittedName>
</protein>
<accession>A0ABU0L2R6</accession>
<evidence type="ECO:0000256" key="4">
    <source>
        <dbReference type="ARBA" id="ARBA00022729"/>
    </source>
</evidence>
<dbReference type="InterPro" id="IPR002491">
    <property type="entry name" value="ABC_transptr_periplasmic_BD"/>
</dbReference>
<dbReference type="Proteomes" id="UP001242811">
    <property type="component" value="Unassembled WGS sequence"/>
</dbReference>
<feature type="signal peptide" evidence="6">
    <location>
        <begin position="1"/>
        <end position="35"/>
    </location>
</feature>
<sequence length="138" mass="14927">MKRYTAFAQGKSFCFYMLIGILILLLAGCSGGAEAEQSSSNGSKPSATSEVIGKLSDDKAQTPRIVATTVAITEITDALGLDLAGKPTSTKALPDRYNDVPDVGNPMSPDMEKVMSLKPTMYYRSRRLNMIWSPSLRT</sequence>
<feature type="compositionally biased region" description="Polar residues" evidence="5">
    <location>
        <begin position="36"/>
        <end position="49"/>
    </location>
</feature>
<evidence type="ECO:0000313" key="9">
    <source>
        <dbReference type="Proteomes" id="UP001242811"/>
    </source>
</evidence>
<dbReference type="PANTHER" id="PTHR30532:SF28">
    <property type="entry name" value="PETROBACTIN-BINDING PROTEIN YCLQ"/>
    <property type="match status" value="1"/>
</dbReference>
<dbReference type="PROSITE" id="PS50983">
    <property type="entry name" value="FE_B12_PBP"/>
    <property type="match status" value="1"/>
</dbReference>
<reference evidence="8 9" key="1">
    <citation type="submission" date="2023-07" db="EMBL/GenBank/DDBJ databases">
        <title>Genomic Encyclopedia of Type Strains, Phase IV (KMG-IV): sequencing the most valuable type-strain genomes for metagenomic binning, comparative biology and taxonomic classification.</title>
        <authorList>
            <person name="Goeker M."/>
        </authorList>
    </citation>
    <scope>NUCLEOTIDE SEQUENCE [LARGE SCALE GENOMIC DNA]</scope>
    <source>
        <strain evidence="8 9">DSM 14914</strain>
    </source>
</reference>
<dbReference type="PROSITE" id="PS51257">
    <property type="entry name" value="PROKAR_LIPOPROTEIN"/>
    <property type="match status" value="1"/>
</dbReference>
<evidence type="ECO:0000259" key="7">
    <source>
        <dbReference type="PROSITE" id="PS50983"/>
    </source>
</evidence>
<comment type="caution">
    <text evidence="8">The sequence shown here is derived from an EMBL/GenBank/DDBJ whole genome shotgun (WGS) entry which is preliminary data.</text>
</comment>
<dbReference type="Pfam" id="PF01497">
    <property type="entry name" value="Peripla_BP_2"/>
    <property type="match status" value="1"/>
</dbReference>
<feature type="chain" id="PRO_5046273659" evidence="6">
    <location>
        <begin position="36"/>
        <end position="138"/>
    </location>
</feature>
<feature type="region of interest" description="Disordered" evidence="5">
    <location>
        <begin position="92"/>
        <end position="111"/>
    </location>
</feature>
<dbReference type="Gene3D" id="3.40.50.1980">
    <property type="entry name" value="Nitrogenase molybdenum iron protein domain"/>
    <property type="match status" value="1"/>
</dbReference>
<keyword evidence="3" id="KW-0813">Transport</keyword>
<evidence type="ECO:0000313" key="8">
    <source>
        <dbReference type="EMBL" id="MDQ0495023.1"/>
    </source>
</evidence>
<evidence type="ECO:0000256" key="2">
    <source>
        <dbReference type="ARBA" id="ARBA00008814"/>
    </source>
</evidence>
<evidence type="ECO:0000256" key="5">
    <source>
        <dbReference type="SAM" id="MobiDB-lite"/>
    </source>
</evidence>
<dbReference type="SUPFAM" id="SSF53807">
    <property type="entry name" value="Helical backbone' metal receptor"/>
    <property type="match status" value="1"/>
</dbReference>
<evidence type="ECO:0000256" key="1">
    <source>
        <dbReference type="ARBA" id="ARBA00004196"/>
    </source>
</evidence>
<organism evidence="8 9">
    <name type="scientific">Paenibacillus brasilensis</name>
    <dbReference type="NCBI Taxonomy" id="128574"/>
    <lineage>
        <taxon>Bacteria</taxon>
        <taxon>Bacillati</taxon>
        <taxon>Bacillota</taxon>
        <taxon>Bacilli</taxon>
        <taxon>Bacillales</taxon>
        <taxon>Paenibacillaceae</taxon>
        <taxon>Paenibacillus</taxon>
    </lineage>
</organism>
<feature type="region of interest" description="Disordered" evidence="5">
    <location>
        <begin position="35"/>
        <end position="57"/>
    </location>
</feature>
<dbReference type="InterPro" id="IPR051313">
    <property type="entry name" value="Bact_iron-sidero_bind"/>
</dbReference>
<dbReference type="PANTHER" id="PTHR30532">
    <property type="entry name" value="IRON III DICITRATE-BINDING PERIPLASMIC PROTEIN"/>
    <property type="match status" value="1"/>
</dbReference>
<name>A0ABU0L2R6_9BACL</name>
<proteinExistence type="inferred from homology"/>
<dbReference type="EMBL" id="JAUSWA010000018">
    <property type="protein sequence ID" value="MDQ0495023.1"/>
    <property type="molecule type" value="Genomic_DNA"/>
</dbReference>